<evidence type="ECO:0000259" key="2">
    <source>
        <dbReference type="Pfam" id="PF04984"/>
    </source>
</evidence>
<reference evidence="3 4" key="1">
    <citation type="submission" date="2020-04" db="EMBL/GenBank/DDBJ databases">
        <title>Description of novel Gluconacetobacter.</title>
        <authorList>
            <person name="Sombolestani A."/>
        </authorList>
    </citation>
    <scope>NUCLEOTIDE SEQUENCE [LARGE SCALE GENOMIC DNA]</scope>
    <source>
        <strain evidence="3 4">LMG 22058</strain>
    </source>
</reference>
<comment type="similarity">
    <text evidence="1">Belongs to the myoviridae tail sheath protein family.</text>
</comment>
<sequence>MSGAITIPGYSSSTRDPGIRFALDNSRANTATSGRRVLIIGQMLASGSAGAGVATISAGPSDAVTKYGAGSQCAIMVSRYRALDSQGEVWVLPLIDDAAAVAASGSITIGGAATASGTLSLYILDTLVPVLVTVGDTASAIATNMVSAIGGVAGLPVSVAVDSANPAKINVVALNKGACGNDFALSLNVLGTGAGQQTPAGITVTFAQMAGGTQNPTGLMAALSGLGDRVYDLFIHPFTDPASLDIFKSVFDGLTGRWAPDEQLYGVGITAYRGTYGQATAFGLTQNDPHTSIMGISDSPSPPMAWAAEIGACAAISMRTNPALPVTGSGGALNVLPPSDAGRFVSSQRNSLLWDGISTHTVDDSGTVQISRLITTYQTNAAGQPDDSYLDIETLLTAEVALPDMRTYLSSLFGGYGLVADGTVIPAGAKFTTAQLVGKAIAARYRWQATQMWVQNPDTFASSLVAENAGGGEVRVLMPYDFANQLWNIAGNCQFVKS</sequence>
<protein>
    <submittedName>
        <fullName evidence="3">Phage tail protein</fullName>
    </submittedName>
</protein>
<dbReference type="Proteomes" id="UP000530320">
    <property type="component" value="Unassembled WGS sequence"/>
</dbReference>
<dbReference type="Pfam" id="PF04984">
    <property type="entry name" value="Phage_sheath_1"/>
    <property type="match status" value="1"/>
</dbReference>
<feature type="domain" description="Tail sheath protein subtilisin-like" evidence="2">
    <location>
        <begin position="218"/>
        <end position="376"/>
    </location>
</feature>
<evidence type="ECO:0000313" key="4">
    <source>
        <dbReference type="Proteomes" id="UP000530320"/>
    </source>
</evidence>
<comment type="caution">
    <text evidence="3">The sequence shown here is derived from an EMBL/GenBank/DDBJ whole genome shotgun (WGS) entry which is preliminary data.</text>
</comment>
<dbReference type="InterPro" id="IPR035089">
    <property type="entry name" value="Phage_sheath_subtilisin"/>
</dbReference>
<proteinExistence type="inferred from homology"/>
<dbReference type="RefSeq" id="WP_183008145.1">
    <property type="nucleotide sequence ID" value="NZ_JABEQP010000002.1"/>
</dbReference>
<evidence type="ECO:0000313" key="3">
    <source>
        <dbReference type="EMBL" id="MBB2196559.1"/>
    </source>
</evidence>
<name>A0A7W4JXK4_9PROT</name>
<organism evidence="3 4">
    <name type="scientific">Gluconacetobacter dulcium</name>
    <dbReference type="NCBI Taxonomy" id="2729096"/>
    <lineage>
        <taxon>Bacteria</taxon>
        <taxon>Pseudomonadati</taxon>
        <taxon>Pseudomonadota</taxon>
        <taxon>Alphaproteobacteria</taxon>
        <taxon>Acetobacterales</taxon>
        <taxon>Acetobacteraceae</taxon>
        <taxon>Gluconacetobacter</taxon>
    </lineage>
</organism>
<accession>A0A7W4JXK4</accession>
<evidence type="ECO:0000256" key="1">
    <source>
        <dbReference type="ARBA" id="ARBA00008005"/>
    </source>
</evidence>
<gene>
    <name evidence="3" type="ORF">HLH44_03615</name>
</gene>
<dbReference type="InterPro" id="IPR007067">
    <property type="entry name" value="Tail_sheath"/>
</dbReference>
<dbReference type="EMBL" id="JABEQP010000002">
    <property type="protein sequence ID" value="MBB2196559.1"/>
    <property type="molecule type" value="Genomic_DNA"/>
</dbReference>
<dbReference type="PIRSF" id="PIRSF007349">
    <property type="entry name" value="Tsp_L"/>
    <property type="match status" value="1"/>
</dbReference>
<dbReference type="AlphaFoldDB" id="A0A7W4JXK4"/>